<dbReference type="GO" id="GO:0005615">
    <property type="term" value="C:extracellular space"/>
    <property type="evidence" value="ECO:0007669"/>
    <property type="project" value="InterPro"/>
</dbReference>
<protein>
    <recommendedName>
        <fullName evidence="7">SOGA coiled-coil domain-containing protein</fullName>
    </recommendedName>
</protein>
<keyword evidence="4" id="KW-0472">Membrane</keyword>
<proteinExistence type="predicted"/>
<feature type="compositionally biased region" description="Basic and acidic residues" evidence="6">
    <location>
        <begin position="718"/>
        <end position="735"/>
    </location>
</feature>
<dbReference type="PANTHER" id="PTHR15742:SF1">
    <property type="entry name" value="PROTEIN SOGA1"/>
    <property type="match status" value="1"/>
</dbReference>
<feature type="region of interest" description="Disordered" evidence="6">
    <location>
        <begin position="1"/>
        <end position="217"/>
    </location>
</feature>
<name>A0AAD7WWL8_9TELE</name>
<feature type="domain" description="SOGA coiled-coil" evidence="7">
    <location>
        <begin position="413"/>
        <end position="507"/>
    </location>
</feature>
<feature type="region of interest" description="Disordered" evidence="6">
    <location>
        <begin position="701"/>
        <end position="743"/>
    </location>
</feature>
<keyword evidence="3 5" id="KW-0175">Coiled coil</keyword>
<feature type="compositionally biased region" description="Low complexity" evidence="6">
    <location>
        <begin position="11"/>
        <end position="28"/>
    </location>
</feature>
<feature type="region of interest" description="Disordered" evidence="6">
    <location>
        <begin position="383"/>
        <end position="415"/>
    </location>
</feature>
<feature type="compositionally biased region" description="Basic and acidic residues" evidence="6">
    <location>
        <begin position="84"/>
        <end position="94"/>
    </location>
</feature>
<feature type="compositionally biased region" description="Polar residues" evidence="6">
    <location>
        <begin position="1"/>
        <end position="10"/>
    </location>
</feature>
<evidence type="ECO:0000313" key="8">
    <source>
        <dbReference type="EMBL" id="KAJ8412286.1"/>
    </source>
</evidence>
<comment type="subcellular location">
    <subcellularLocation>
        <location evidence="1">Membrane</location>
    </subcellularLocation>
</comment>
<feature type="compositionally biased region" description="Polar residues" evidence="6">
    <location>
        <begin position="1291"/>
        <end position="1304"/>
    </location>
</feature>
<feature type="compositionally biased region" description="Basic and acidic residues" evidence="6">
    <location>
        <begin position="194"/>
        <end position="216"/>
    </location>
</feature>
<evidence type="ECO:0000256" key="3">
    <source>
        <dbReference type="ARBA" id="ARBA00023054"/>
    </source>
</evidence>
<feature type="compositionally biased region" description="Gly residues" evidence="6">
    <location>
        <begin position="1187"/>
        <end position="1197"/>
    </location>
</feature>
<feature type="region of interest" description="Disordered" evidence="6">
    <location>
        <begin position="582"/>
        <end position="620"/>
    </location>
</feature>
<feature type="region of interest" description="Disordered" evidence="6">
    <location>
        <begin position="940"/>
        <end position="966"/>
    </location>
</feature>
<feature type="compositionally biased region" description="Basic and acidic residues" evidence="6">
    <location>
        <begin position="166"/>
        <end position="185"/>
    </location>
</feature>
<evidence type="ECO:0000313" key="9">
    <source>
        <dbReference type="Proteomes" id="UP001221898"/>
    </source>
</evidence>
<comment type="caution">
    <text evidence="8">The sequence shown here is derived from an EMBL/GenBank/DDBJ whole genome shotgun (WGS) entry which is preliminary data.</text>
</comment>
<evidence type="ECO:0000256" key="6">
    <source>
        <dbReference type="SAM" id="MobiDB-lite"/>
    </source>
</evidence>
<gene>
    <name evidence="8" type="ORF">AAFF_G00145530</name>
</gene>
<evidence type="ECO:0000256" key="4">
    <source>
        <dbReference type="ARBA" id="ARBA00023136"/>
    </source>
</evidence>
<evidence type="ECO:0000256" key="2">
    <source>
        <dbReference type="ARBA" id="ARBA00022553"/>
    </source>
</evidence>
<dbReference type="GO" id="GO:0010506">
    <property type="term" value="P:regulation of autophagy"/>
    <property type="evidence" value="ECO:0007669"/>
    <property type="project" value="InterPro"/>
</dbReference>
<dbReference type="EMBL" id="JAINUG010000020">
    <property type="protein sequence ID" value="KAJ8412286.1"/>
    <property type="molecule type" value="Genomic_DNA"/>
</dbReference>
<feature type="compositionally biased region" description="Low complexity" evidence="6">
    <location>
        <begin position="1058"/>
        <end position="1090"/>
    </location>
</feature>
<dbReference type="InterPro" id="IPR049885">
    <property type="entry name" value="MTCL1-3"/>
</dbReference>
<evidence type="ECO:0000259" key="7">
    <source>
        <dbReference type="Pfam" id="PF11365"/>
    </source>
</evidence>
<organism evidence="8 9">
    <name type="scientific">Aldrovandia affinis</name>
    <dbReference type="NCBI Taxonomy" id="143900"/>
    <lineage>
        <taxon>Eukaryota</taxon>
        <taxon>Metazoa</taxon>
        <taxon>Chordata</taxon>
        <taxon>Craniata</taxon>
        <taxon>Vertebrata</taxon>
        <taxon>Euteleostomi</taxon>
        <taxon>Actinopterygii</taxon>
        <taxon>Neopterygii</taxon>
        <taxon>Teleostei</taxon>
        <taxon>Notacanthiformes</taxon>
        <taxon>Halosauridae</taxon>
        <taxon>Aldrovandia</taxon>
    </lineage>
</organism>
<feature type="region of interest" description="Disordered" evidence="6">
    <location>
        <begin position="515"/>
        <end position="554"/>
    </location>
</feature>
<feature type="compositionally biased region" description="Polar residues" evidence="6">
    <location>
        <begin position="71"/>
        <end position="83"/>
    </location>
</feature>
<keyword evidence="9" id="KW-1185">Reference proteome</keyword>
<sequence length="1304" mass="142469">MDSEHGSSVTQQQPPQCPHQPVAQQHQASDQRHVHRPSTPAKPKGVLAASLAKIKASSSATNLSGKPGATQLGNRMSPCTQGKGNRDMKSDKGKHSGKAMPPVSIPQKRRSKSSGLRKLSEPSYASDDLTEDSGCAPDKMSPSDSSSEISDCTSEENKFYATSSDTECHSRGEGADGVRSREDHGSAVPPDMGGRGDQHVKTSVDKEEIPASDERSFASTDSRLNFRASFTFSDLQEEFMNGMQDEFVREIEELRSENDYLKDELEELQSEMLEMRDEYLEEDVYQLQVLRQQLDQANKSCRILQYRLRKAERRGLRAAQTGQLDGELVSALEQDLKVAKDVSIRLHSELKVVERKRAGLEQENTDLRERLQELEVTSQVLQAEMDKTRENSLKRRGSRSSCKPEKKLSPQEDSSDLRCQLHFAKEESTLMCRKLAKLARESESMAEELARFRSLYGGVEGSVDPTPGHAHAHGHEMEIRVHLRLVEEEANLLSRRIVELEVENRGLRAEMEEKKYPELPEEPGGAGGSEEVEPRRQVEMVEEEREGEPHQRPLLEAEQGHCRAMTGPGEESHALLHHLDSGVESRGEGESIDREDGALEGRGSEGGGGHSQPAHGGLSLDAGPDYPALLNIRDQARLLNSAIYLLTASDSAHLPSPARHMTCPAEQWVLGKDTLDRRLEDLQAQLLAFMEGVEVQFGDTPPSLLARAPPLPPPCTLDGRDSKNSVELKRSHSQEEEGAGQGCDEDMAACRQGVEETDTGEVNSVNTLYLWMEEEGLAAHQGDRKTHMAGEDPFPLENHKHAPPLENHMEVWGVSTLVELKGALRQLTAEMLEERQEFTNAKTVWEAERTELLSQITQSLLDGVSEKDSYTETEDTEIQRMRPLPSPLYTKDQSGPQITWRCLEGADPYRTWSGPTSTRANPVQRSHTAPERSGLRIYFSPPAARRAHDRGEGTYPPSNRGWPRGLPPLDEAGMAANLSDDMKEMTHSVRRGRGRGRADAACQTVGGVAGMGGVASVGLQTEELPGSARSPRRHISSSLERVPARPHCGSPKLQCRVSTPSSHPSSCSSSTLSSSTTFSTSSFASSSCISRTEGPTGATLWRMRGQNRSVPPRSTPPPRCTPPRAGTLLSGRSAGLFRVVERGVATETSLRDGGGKPSGGAGGVHRYGLVQEFLRSVCGRGQAPAAGGRGRGGAGGRGKPERAAPRVAVPAGSDSVTRIVNKRLLSHSQREEPGQPGGTLREKEKSRSNNNASEDAACDCNSRSLTSCFARPSRSGARHAPGQCRLRSRESCQTTEGKGQLASE</sequence>
<feature type="coiled-coil region" evidence="5">
    <location>
        <begin position="244"/>
        <end position="314"/>
    </location>
</feature>
<feature type="compositionally biased region" description="Low complexity" evidence="6">
    <location>
        <begin position="138"/>
        <end position="152"/>
    </location>
</feature>
<feature type="compositionally biased region" description="Low complexity" evidence="6">
    <location>
        <begin position="47"/>
        <end position="60"/>
    </location>
</feature>
<dbReference type="InterPro" id="IPR027881">
    <property type="entry name" value="SOGA_CC"/>
</dbReference>
<dbReference type="GO" id="GO:0016020">
    <property type="term" value="C:membrane"/>
    <property type="evidence" value="ECO:0007669"/>
    <property type="project" value="UniProtKB-SubCell"/>
</dbReference>
<dbReference type="PANTHER" id="PTHR15742">
    <property type="entry name" value="GIRDIN"/>
    <property type="match status" value="1"/>
</dbReference>
<accession>A0AAD7WWL8</accession>
<feature type="coiled-coil region" evidence="5">
    <location>
        <begin position="483"/>
        <end position="510"/>
    </location>
</feature>
<feature type="region of interest" description="Disordered" evidence="6">
    <location>
        <begin position="1022"/>
        <end position="1133"/>
    </location>
</feature>
<keyword evidence="2" id="KW-0597">Phosphoprotein</keyword>
<feature type="region of interest" description="Disordered" evidence="6">
    <location>
        <begin position="1181"/>
        <end position="1304"/>
    </location>
</feature>
<dbReference type="Pfam" id="PF11365">
    <property type="entry name" value="SOGA"/>
    <property type="match status" value="1"/>
</dbReference>
<evidence type="ECO:0000256" key="5">
    <source>
        <dbReference type="SAM" id="Coils"/>
    </source>
</evidence>
<evidence type="ECO:0000256" key="1">
    <source>
        <dbReference type="ARBA" id="ARBA00004370"/>
    </source>
</evidence>
<feature type="compositionally biased region" description="Basic and acidic residues" evidence="6">
    <location>
        <begin position="582"/>
        <end position="603"/>
    </location>
</feature>
<feature type="compositionally biased region" description="Basic and acidic residues" evidence="6">
    <location>
        <begin position="384"/>
        <end position="393"/>
    </location>
</feature>
<dbReference type="Proteomes" id="UP001221898">
    <property type="component" value="Unassembled WGS sequence"/>
</dbReference>
<reference evidence="8" key="1">
    <citation type="journal article" date="2023" name="Science">
        <title>Genome structures resolve the early diversification of teleost fishes.</title>
        <authorList>
            <person name="Parey E."/>
            <person name="Louis A."/>
            <person name="Montfort J."/>
            <person name="Bouchez O."/>
            <person name="Roques C."/>
            <person name="Iampietro C."/>
            <person name="Lluch J."/>
            <person name="Castinel A."/>
            <person name="Donnadieu C."/>
            <person name="Desvignes T."/>
            <person name="Floi Bucao C."/>
            <person name="Jouanno E."/>
            <person name="Wen M."/>
            <person name="Mejri S."/>
            <person name="Dirks R."/>
            <person name="Jansen H."/>
            <person name="Henkel C."/>
            <person name="Chen W.J."/>
            <person name="Zahm M."/>
            <person name="Cabau C."/>
            <person name="Klopp C."/>
            <person name="Thompson A.W."/>
            <person name="Robinson-Rechavi M."/>
            <person name="Braasch I."/>
            <person name="Lecointre G."/>
            <person name="Bobe J."/>
            <person name="Postlethwait J.H."/>
            <person name="Berthelot C."/>
            <person name="Roest Crollius H."/>
            <person name="Guiguen Y."/>
        </authorList>
    </citation>
    <scope>NUCLEOTIDE SEQUENCE</scope>
    <source>
        <strain evidence="8">NC1722</strain>
    </source>
</reference>